<evidence type="ECO:0000256" key="7">
    <source>
        <dbReference type="SAM" id="Phobius"/>
    </source>
</evidence>
<accession>A0A395GX55</accession>
<evidence type="ECO:0000256" key="4">
    <source>
        <dbReference type="ARBA" id="ARBA00023136"/>
    </source>
</evidence>
<dbReference type="InterPro" id="IPR052337">
    <property type="entry name" value="SAT4-like"/>
</dbReference>
<dbReference type="Pfam" id="PF20684">
    <property type="entry name" value="Fung_rhodopsin"/>
    <property type="match status" value="1"/>
</dbReference>
<feature type="domain" description="Rhodopsin" evidence="8">
    <location>
        <begin position="33"/>
        <end position="275"/>
    </location>
</feature>
<feature type="compositionally biased region" description="Basic and acidic residues" evidence="6">
    <location>
        <begin position="279"/>
        <end position="289"/>
    </location>
</feature>
<evidence type="ECO:0000256" key="3">
    <source>
        <dbReference type="ARBA" id="ARBA00022989"/>
    </source>
</evidence>
<evidence type="ECO:0000256" key="5">
    <source>
        <dbReference type="ARBA" id="ARBA00038359"/>
    </source>
</evidence>
<protein>
    <recommendedName>
        <fullName evidence="8">Rhodopsin domain-containing protein</fullName>
    </recommendedName>
</protein>
<dbReference type="GO" id="GO:0016020">
    <property type="term" value="C:membrane"/>
    <property type="evidence" value="ECO:0007669"/>
    <property type="project" value="UniProtKB-SubCell"/>
</dbReference>
<reference evidence="9 10" key="1">
    <citation type="submission" date="2018-02" db="EMBL/GenBank/DDBJ databases">
        <title>The genomes of Aspergillus section Nigri reveals drivers in fungal speciation.</title>
        <authorList>
            <consortium name="DOE Joint Genome Institute"/>
            <person name="Vesth T.C."/>
            <person name="Nybo J."/>
            <person name="Theobald S."/>
            <person name="Brandl J."/>
            <person name="Frisvad J.C."/>
            <person name="Nielsen K.F."/>
            <person name="Lyhne E.K."/>
            <person name="Kogle M.E."/>
            <person name="Kuo A."/>
            <person name="Riley R."/>
            <person name="Clum A."/>
            <person name="Nolan M."/>
            <person name="Lipzen A."/>
            <person name="Salamov A."/>
            <person name="Henrissat B."/>
            <person name="Wiebenga A."/>
            <person name="De vries R.P."/>
            <person name="Grigoriev I.V."/>
            <person name="Mortensen U.H."/>
            <person name="Andersen M.R."/>
            <person name="Baker S.E."/>
        </authorList>
    </citation>
    <scope>NUCLEOTIDE SEQUENCE [LARGE SCALE GENOMIC DNA]</scope>
    <source>
        <strain evidence="9 10">CBS 121593</strain>
    </source>
</reference>
<sequence length="368" mass="40829">MLHIEKGSPWTARLPFDIENWIELGLGIIVILLRLYARAKVVGIKKRQPDDYITVLVFFLWAVEVLMFKFVVRFGANTGLNDEQRASISVAEMRERVFGTQCLLAGWLLYVSLLWALKACMLFFYNRLTIGLPQQRFVKFAACFCFVTYLAAILTILLHCTPLEKLWQISPNPGRYCTQATANYIVVAVTNVSTDATLLLIPLPLLIRVRLPTRRKVAIGLLLSGGIFVMMAALLRCFISLESIESVNASNVWGVRETFAAVVAVNAPCIKPLFSTRASNEESARDPSRGKGGAGSHSLTVFGQATPGVSRKRSEAELIVEDSQSQIVSDIRGGLDRVVDEEAGRGMTGIQVTTVYEVKRDPRRGNTE</sequence>
<organism evidence="9 10">
    <name type="scientific">Aspergillus ibericus CBS 121593</name>
    <dbReference type="NCBI Taxonomy" id="1448316"/>
    <lineage>
        <taxon>Eukaryota</taxon>
        <taxon>Fungi</taxon>
        <taxon>Dikarya</taxon>
        <taxon>Ascomycota</taxon>
        <taxon>Pezizomycotina</taxon>
        <taxon>Eurotiomycetes</taxon>
        <taxon>Eurotiomycetidae</taxon>
        <taxon>Eurotiales</taxon>
        <taxon>Aspergillaceae</taxon>
        <taxon>Aspergillus</taxon>
        <taxon>Aspergillus subgen. Circumdati</taxon>
    </lineage>
</organism>
<keyword evidence="10" id="KW-1185">Reference proteome</keyword>
<dbReference type="InterPro" id="IPR049326">
    <property type="entry name" value="Rhodopsin_dom_fungi"/>
</dbReference>
<dbReference type="RefSeq" id="XP_025574330.1">
    <property type="nucleotide sequence ID" value="XM_025722739.1"/>
</dbReference>
<feature type="transmembrane region" description="Helical" evidence="7">
    <location>
        <begin position="104"/>
        <end position="125"/>
    </location>
</feature>
<feature type="transmembrane region" description="Helical" evidence="7">
    <location>
        <begin position="184"/>
        <end position="207"/>
    </location>
</feature>
<proteinExistence type="inferred from homology"/>
<comment type="subcellular location">
    <subcellularLocation>
        <location evidence="1">Membrane</location>
        <topology evidence="1">Multi-pass membrane protein</topology>
    </subcellularLocation>
</comment>
<feature type="transmembrane region" description="Helical" evidence="7">
    <location>
        <begin position="219"/>
        <end position="241"/>
    </location>
</feature>
<feature type="transmembrane region" description="Helical" evidence="7">
    <location>
        <begin position="137"/>
        <end position="158"/>
    </location>
</feature>
<gene>
    <name evidence="9" type="ORF">BO80DRAFT_465716</name>
</gene>
<keyword evidence="3 7" id="KW-1133">Transmembrane helix</keyword>
<keyword evidence="2 7" id="KW-0812">Transmembrane</keyword>
<dbReference type="PANTHER" id="PTHR33048:SF2">
    <property type="entry name" value="SRPK"/>
    <property type="match status" value="1"/>
</dbReference>
<evidence type="ECO:0000313" key="10">
    <source>
        <dbReference type="Proteomes" id="UP000249402"/>
    </source>
</evidence>
<feature type="transmembrane region" description="Helical" evidence="7">
    <location>
        <begin position="52"/>
        <end position="72"/>
    </location>
</feature>
<name>A0A395GX55_9EURO</name>
<dbReference type="Proteomes" id="UP000249402">
    <property type="component" value="Unassembled WGS sequence"/>
</dbReference>
<evidence type="ECO:0000256" key="2">
    <source>
        <dbReference type="ARBA" id="ARBA00022692"/>
    </source>
</evidence>
<feature type="transmembrane region" description="Helical" evidence="7">
    <location>
        <begin position="20"/>
        <end position="37"/>
    </location>
</feature>
<dbReference type="GeneID" id="37227604"/>
<dbReference type="AlphaFoldDB" id="A0A395GX55"/>
<comment type="similarity">
    <text evidence="5">Belongs to the SAT4 family.</text>
</comment>
<evidence type="ECO:0000313" key="9">
    <source>
        <dbReference type="EMBL" id="RAL00003.1"/>
    </source>
</evidence>
<evidence type="ECO:0000259" key="8">
    <source>
        <dbReference type="Pfam" id="PF20684"/>
    </source>
</evidence>
<feature type="region of interest" description="Disordered" evidence="6">
    <location>
        <begin position="278"/>
        <end position="302"/>
    </location>
</feature>
<dbReference type="OrthoDB" id="4329349at2759"/>
<dbReference type="PANTHER" id="PTHR33048">
    <property type="entry name" value="PTH11-LIKE INTEGRAL MEMBRANE PROTEIN (AFU_ORTHOLOGUE AFUA_5G11245)"/>
    <property type="match status" value="1"/>
</dbReference>
<dbReference type="VEuPathDB" id="FungiDB:BO80DRAFT_465716"/>
<evidence type="ECO:0000256" key="1">
    <source>
        <dbReference type="ARBA" id="ARBA00004141"/>
    </source>
</evidence>
<dbReference type="STRING" id="1448316.A0A395GX55"/>
<dbReference type="EMBL" id="KZ824443">
    <property type="protein sequence ID" value="RAL00003.1"/>
    <property type="molecule type" value="Genomic_DNA"/>
</dbReference>
<keyword evidence="4 7" id="KW-0472">Membrane</keyword>
<evidence type="ECO:0000256" key="6">
    <source>
        <dbReference type="SAM" id="MobiDB-lite"/>
    </source>
</evidence>